<accession>A0AAD7DDH6</accession>
<keyword evidence="4" id="KW-1185">Reference proteome</keyword>
<dbReference type="Proteomes" id="UP001221757">
    <property type="component" value="Unassembled WGS sequence"/>
</dbReference>
<dbReference type="AlphaFoldDB" id="A0AAD7DDH6"/>
<feature type="transmembrane region" description="Helical" evidence="1">
    <location>
        <begin position="149"/>
        <end position="170"/>
    </location>
</feature>
<dbReference type="InterPro" id="IPR037119">
    <property type="entry name" value="Haem_oxidase_HugZ-like_sf"/>
</dbReference>
<dbReference type="Pfam" id="PF14934">
    <property type="entry name" value="TMEM254"/>
    <property type="match status" value="1"/>
</dbReference>
<keyword evidence="1" id="KW-0472">Membrane</keyword>
<protein>
    <recommendedName>
        <fullName evidence="2">DUF2470 domain-containing protein</fullName>
    </recommendedName>
</protein>
<gene>
    <name evidence="3" type="ORF">B0H17DRAFT_1012386</name>
</gene>
<reference evidence="3" key="1">
    <citation type="submission" date="2023-03" db="EMBL/GenBank/DDBJ databases">
        <title>Massive genome expansion in bonnet fungi (Mycena s.s.) driven by repeated elements and novel gene families across ecological guilds.</title>
        <authorList>
            <consortium name="Lawrence Berkeley National Laboratory"/>
            <person name="Harder C.B."/>
            <person name="Miyauchi S."/>
            <person name="Viragh M."/>
            <person name="Kuo A."/>
            <person name="Thoen E."/>
            <person name="Andreopoulos B."/>
            <person name="Lu D."/>
            <person name="Skrede I."/>
            <person name="Drula E."/>
            <person name="Henrissat B."/>
            <person name="Morin E."/>
            <person name="Kohler A."/>
            <person name="Barry K."/>
            <person name="LaButti K."/>
            <person name="Morin E."/>
            <person name="Salamov A."/>
            <person name="Lipzen A."/>
            <person name="Mereny Z."/>
            <person name="Hegedus B."/>
            <person name="Baldrian P."/>
            <person name="Stursova M."/>
            <person name="Weitz H."/>
            <person name="Taylor A."/>
            <person name="Grigoriev I.V."/>
            <person name="Nagy L.G."/>
            <person name="Martin F."/>
            <person name="Kauserud H."/>
        </authorList>
    </citation>
    <scope>NUCLEOTIDE SEQUENCE</scope>
    <source>
        <strain evidence="3">CBHHK067</strain>
    </source>
</reference>
<evidence type="ECO:0000256" key="1">
    <source>
        <dbReference type="SAM" id="Phobius"/>
    </source>
</evidence>
<dbReference type="InterPro" id="IPR028110">
    <property type="entry name" value="TMEM254"/>
</dbReference>
<dbReference type="Gene3D" id="3.20.180.10">
    <property type="entry name" value="PNP-oxidase-like"/>
    <property type="match status" value="1"/>
</dbReference>
<keyword evidence="1" id="KW-1133">Transmembrane helix</keyword>
<evidence type="ECO:0000259" key="2">
    <source>
        <dbReference type="Pfam" id="PF10615"/>
    </source>
</evidence>
<name>A0AAD7DDH6_MYCRO</name>
<evidence type="ECO:0000313" key="3">
    <source>
        <dbReference type="EMBL" id="KAJ7689022.1"/>
    </source>
</evidence>
<proteinExistence type="predicted"/>
<evidence type="ECO:0000313" key="4">
    <source>
        <dbReference type="Proteomes" id="UP001221757"/>
    </source>
</evidence>
<dbReference type="Pfam" id="PF10615">
    <property type="entry name" value="DUF2470"/>
    <property type="match status" value="1"/>
</dbReference>
<sequence>MSDPVAAKSGFLKMYMSSHPDTLVGYAKWYGKVTEPITSAEMSAIDTKSMTLTCTLKNGSKKEVVVVIDPPLSGYDDVKPRLLEMKALSQEGLGMIKSPKITAFHLPPRGINFALGFYSLVSYGIFAVSDDRSPFFAPAQFLHAYIPPTVFKILLSMWFGIHILEGLYTISLCRKHKASFPTTVRIMFSLPYDEFSNRSQVAYFAATVGIGFHVWQDLRRRIQDARIQSVMKVE</sequence>
<keyword evidence="1" id="KW-0812">Transmembrane</keyword>
<organism evidence="3 4">
    <name type="scientific">Mycena rosella</name>
    <name type="common">Pink bonnet</name>
    <name type="synonym">Agaricus rosellus</name>
    <dbReference type="NCBI Taxonomy" id="1033263"/>
    <lineage>
        <taxon>Eukaryota</taxon>
        <taxon>Fungi</taxon>
        <taxon>Dikarya</taxon>
        <taxon>Basidiomycota</taxon>
        <taxon>Agaricomycotina</taxon>
        <taxon>Agaricomycetes</taxon>
        <taxon>Agaricomycetidae</taxon>
        <taxon>Agaricales</taxon>
        <taxon>Marasmiineae</taxon>
        <taxon>Mycenaceae</taxon>
        <taxon>Mycena</taxon>
    </lineage>
</organism>
<dbReference type="EMBL" id="JARKIE010000075">
    <property type="protein sequence ID" value="KAJ7689022.1"/>
    <property type="molecule type" value="Genomic_DNA"/>
</dbReference>
<feature type="transmembrane region" description="Helical" evidence="1">
    <location>
        <begin position="110"/>
        <end position="129"/>
    </location>
</feature>
<feature type="domain" description="DUF2470" evidence="2">
    <location>
        <begin position="14"/>
        <end position="85"/>
    </location>
</feature>
<comment type="caution">
    <text evidence="3">The sequence shown here is derived from an EMBL/GenBank/DDBJ whole genome shotgun (WGS) entry which is preliminary data.</text>
</comment>
<dbReference type="InterPro" id="IPR019595">
    <property type="entry name" value="DUF2470"/>
</dbReference>